<dbReference type="EMBL" id="BNAP01000029">
    <property type="protein sequence ID" value="GHH01517.1"/>
    <property type="molecule type" value="Genomic_DNA"/>
</dbReference>
<gene>
    <name evidence="3" type="ORF">GCM10010961_38800</name>
</gene>
<evidence type="ECO:0000259" key="2">
    <source>
        <dbReference type="Pfam" id="PF03413"/>
    </source>
</evidence>
<feature type="domain" description="PepSY" evidence="2">
    <location>
        <begin position="37"/>
        <end position="95"/>
    </location>
</feature>
<organism evidence="3 4">
    <name type="scientific">Pseudodonghicola xiamenensis</name>
    <dbReference type="NCBI Taxonomy" id="337702"/>
    <lineage>
        <taxon>Bacteria</taxon>
        <taxon>Pseudomonadati</taxon>
        <taxon>Pseudomonadota</taxon>
        <taxon>Alphaproteobacteria</taxon>
        <taxon>Rhodobacterales</taxon>
        <taxon>Paracoccaceae</taxon>
        <taxon>Pseudodonghicola</taxon>
    </lineage>
</organism>
<dbReference type="Proteomes" id="UP000611500">
    <property type="component" value="Unassembled WGS sequence"/>
</dbReference>
<evidence type="ECO:0000256" key="1">
    <source>
        <dbReference type="SAM" id="SignalP"/>
    </source>
</evidence>
<dbReference type="Pfam" id="PF03413">
    <property type="entry name" value="PepSY"/>
    <property type="match status" value="1"/>
</dbReference>
<comment type="caution">
    <text evidence="3">The sequence shown here is derived from an EMBL/GenBank/DDBJ whole genome shotgun (WGS) entry which is preliminary data.</text>
</comment>
<evidence type="ECO:0000313" key="3">
    <source>
        <dbReference type="EMBL" id="GHH01517.1"/>
    </source>
</evidence>
<dbReference type="Gene3D" id="3.10.450.40">
    <property type="match status" value="1"/>
</dbReference>
<accession>A0A8J3H981</accession>
<feature type="signal peptide" evidence="1">
    <location>
        <begin position="1"/>
        <end position="19"/>
    </location>
</feature>
<feature type="chain" id="PRO_5035314690" evidence="1">
    <location>
        <begin position="20"/>
        <end position="101"/>
    </location>
</feature>
<protein>
    <submittedName>
        <fullName evidence="3">Peptidase</fullName>
    </submittedName>
</protein>
<reference evidence="3" key="2">
    <citation type="submission" date="2020-09" db="EMBL/GenBank/DDBJ databases">
        <authorList>
            <person name="Sun Q."/>
            <person name="Zhou Y."/>
        </authorList>
    </citation>
    <scope>NUCLEOTIDE SEQUENCE</scope>
    <source>
        <strain evidence="3">CGMCC 1.7081</strain>
    </source>
</reference>
<proteinExistence type="predicted"/>
<name>A0A8J3H981_9RHOB</name>
<dbReference type="AlphaFoldDB" id="A0A8J3H981"/>
<sequence>MRPLLSLPLLITLALPALADADDHDRARNALERGQILPLTDILTIARDRIGDGRLIEVEFEYHEGRYIYELEMITPDGRMMELELDAATGTEIGAHPGRDD</sequence>
<keyword evidence="4" id="KW-1185">Reference proteome</keyword>
<evidence type="ECO:0000313" key="4">
    <source>
        <dbReference type="Proteomes" id="UP000611500"/>
    </source>
</evidence>
<reference evidence="3" key="1">
    <citation type="journal article" date="2014" name="Int. J. Syst. Evol. Microbiol.">
        <title>Complete genome sequence of Corynebacterium casei LMG S-19264T (=DSM 44701T), isolated from a smear-ripened cheese.</title>
        <authorList>
            <consortium name="US DOE Joint Genome Institute (JGI-PGF)"/>
            <person name="Walter F."/>
            <person name="Albersmeier A."/>
            <person name="Kalinowski J."/>
            <person name="Ruckert C."/>
        </authorList>
    </citation>
    <scope>NUCLEOTIDE SEQUENCE</scope>
    <source>
        <strain evidence="3">CGMCC 1.7081</strain>
    </source>
</reference>
<dbReference type="InterPro" id="IPR025711">
    <property type="entry name" value="PepSY"/>
</dbReference>
<keyword evidence="1" id="KW-0732">Signal</keyword>